<sequence>MAGFPSGDPDDQSGAFDRYRAGCRRRFPDRSDSRSLRAGSRLITKWYLLEGLTAMFHEVIVRAASLQ</sequence>
<dbReference type="KEGG" id="nan:AArc1_1537"/>
<protein>
    <submittedName>
        <fullName evidence="1">Uncharacterized protein</fullName>
    </submittedName>
</protein>
<evidence type="ECO:0000313" key="2">
    <source>
        <dbReference type="Proteomes" id="UP000258707"/>
    </source>
</evidence>
<dbReference type="EMBL" id="CP024047">
    <property type="protein sequence ID" value="AXR77870.1"/>
    <property type="molecule type" value="Genomic_DNA"/>
</dbReference>
<organism evidence="1 2">
    <name type="scientific">Natrarchaeobaculum sulfurireducens</name>
    <dbReference type="NCBI Taxonomy" id="2044521"/>
    <lineage>
        <taxon>Archaea</taxon>
        <taxon>Methanobacteriati</taxon>
        <taxon>Methanobacteriota</taxon>
        <taxon>Stenosarchaea group</taxon>
        <taxon>Halobacteria</taxon>
        <taxon>Halobacteriales</taxon>
        <taxon>Natrialbaceae</taxon>
        <taxon>Natrarchaeobaculum</taxon>
    </lineage>
</organism>
<name>A0A346PEC5_9EURY</name>
<gene>
    <name evidence="1" type="ORF">AArc1_1537</name>
</gene>
<dbReference type="Proteomes" id="UP000258707">
    <property type="component" value="Chromosome"/>
</dbReference>
<accession>A0A346PEC5</accession>
<evidence type="ECO:0000313" key="1">
    <source>
        <dbReference type="EMBL" id="AXR77870.1"/>
    </source>
</evidence>
<dbReference type="AlphaFoldDB" id="A0A346PEC5"/>
<reference evidence="2" key="1">
    <citation type="submission" date="2017-10" db="EMBL/GenBank/DDBJ databases">
        <title>Phenotypic and genomic properties of facultatively anaerobic sulfur-reducing natronoarchaea from hypersaline soda lakes.</title>
        <authorList>
            <person name="Sorokin D.Y."/>
            <person name="Kublanov I.V."/>
            <person name="Roman P."/>
            <person name="Sinninghe Damste J.S."/>
            <person name="Golyshin P.N."/>
            <person name="Rojo D."/>
            <person name="Ciordia S."/>
            <person name="Mena Md.C."/>
            <person name="Ferrer M."/>
            <person name="Messina E."/>
            <person name="Smedile F."/>
            <person name="La Spada G."/>
            <person name="La Cono V."/>
            <person name="Yakimov M.M."/>
        </authorList>
    </citation>
    <scope>NUCLEOTIDE SEQUENCE [LARGE SCALE GENOMIC DNA]</scope>
    <source>
        <strain evidence="2">AArc1</strain>
    </source>
</reference>
<proteinExistence type="predicted"/>